<evidence type="ECO:0000256" key="1">
    <source>
        <dbReference type="SAM" id="Phobius"/>
    </source>
</evidence>
<feature type="chain" id="PRO_5019363895" description="Phage coat protein" evidence="2">
    <location>
        <begin position="26"/>
        <end position="71"/>
    </location>
</feature>
<keyword evidence="2" id="KW-0732">Signal</keyword>
<keyword evidence="1" id="KW-0812">Transmembrane</keyword>
<evidence type="ECO:0000313" key="4">
    <source>
        <dbReference type="Proteomes" id="UP000282435"/>
    </source>
</evidence>
<evidence type="ECO:0000313" key="3">
    <source>
        <dbReference type="EMBL" id="AZR59060.1"/>
    </source>
</evidence>
<protein>
    <recommendedName>
        <fullName evidence="5">Phage coat protein</fullName>
    </recommendedName>
</protein>
<dbReference type="AlphaFoldDB" id="A0A3S9SHU9"/>
<gene>
    <name evidence="3" type="ORF">ELB75_02820</name>
</gene>
<feature type="signal peptide" evidence="2">
    <location>
        <begin position="1"/>
        <end position="25"/>
    </location>
</feature>
<evidence type="ECO:0000256" key="2">
    <source>
        <dbReference type="SAM" id="SignalP"/>
    </source>
</evidence>
<sequence length="71" mass="6953">MLKLKHKATALAVMASAFIATNASAGAVADAVTAATGDFKTDLASVGGIAVGLGLIGIAFIAGIRLIKRAV</sequence>
<reference evidence="3 4" key="1">
    <citation type="submission" date="2018-12" db="EMBL/GenBank/DDBJ databases">
        <title>Genome sequencing of Eikenella corrodens KCOM 3110 (= JS217).</title>
        <authorList>
            <person name="Koo J.-K."/>
            <person name="Park S.-N."/>
            <person name="Lim Y.K."/>
        </authorList>
    </citation>
    <scope>NUCLEOTIDE SEQUENCE [LARGE SCALE GENOMIC DNA]</scope>
    <source>
        <strain evidence="3 4">KCOM 3110</strain>
    </source>
</reference>
<accession>A0A3S9SHU9</accession>
<dbReference type="Proteomes" id="UP000282435">
    <property type="component" value="Chromosome"/>
</dbReference>
<keyword evidence="1" id="KW-1133">Transmembrane helix</keyword>
<dbReference type="RefSeq" id="WP_126982630.1">
    <property type="nucleotide sequence ID" value="NC_007093.1"/>
</dbReference>
<organism evidence="3 4">
    <name type="scientific">Eikenella corrodens</name>
    <dbReference type="NCBI Taxonomy" id="539"/>
    <lineage>
        <taxon>Bacteria</taxon>
        <taxon>Pseudomonadati</taxon>
        <taxon>Pseudomonadota</taxon>
        <taxon>Betaproteobacteria</taxon>
        <taxon>Neisseriales</taxon>
        <taxon>Neisseriaceae</taxon>
        <taxon>Eikenella</taxon>
    </lineage>
</organism>
<name>A0A3S9SHU9_EIKCO</name>
<keyword evidence="1" id="KW-0472">Membrane</keyword>
<feature type="transmembrane region" description="Helical" evidence="1">
    <location>
        <begin position="45"/>
        <end position="67"/>
    </location>
</feature>
<dbReference type="EMBL" id="CP034670">
    <property type="protein sequence ID" value="AZR59060.1"/>
    <property type="molecule type" value="Genomic_DNA"/>
</dbReference>
<proteinExistence type="predicted"/>
<evidence type="ECO:0008006" key="5">
    <source>
        <dbReference type="Google" id="ProtNLM"/>
    </source>
</evidence>